<accession>A0AAV6VV46</accession>
<comment type="caution">
    <text evidence="1">The sequence shown here is derived from an EMBL/GenBank/DDBJ whole genome shotgun (WGS) entry which is preliminary data.</text>
</comment>
<proteinExistence type="predicted"/>
<keyword evidence="2" id="KW-1185">Reference proteome</keyword>
<sequence length="84" mass="9289">MFVVCSITNYPRSNDMGAEMDSFPLKISIYFCHVELLPYSTAASACNSNAIEYPAISMLDGPENQIMPEKVFLGPDKVAAPRRL</sequence>
<name>A0AAV6VV46_9ARAC</name>
<reference evidence="1 2" key="1">
    <citation type="journal article" date="2022" name="Nat. Ecol. Evol.">
        <title>A masculinizing supergene underlies an exaggerated male reproductive morph in a spider.</title>
        <authorList>
            <person name="Hendrickx F."/>
            <person name="De Corte Z."/>
            <person name="Sonet G."/>
            <person name="Van Belleghem S.M."/>
            <person name="Kostlbacher S."/>
            <person name="Vangestel C."/>
        </authorList>
    </citation>
    <scope>NUCLEOTIDE SEQUENCE [LARGE SCALE GENOMIC DNA]</scope>
    <source>
        <strain evidence="1">W744_W776</strain>
    </source>
</reference>
<evidence type="ECO:0000313" key="2">
    <source>
        <dbReference type="Proteomes" id="UP000827092"/>
    </source>
</evidence>
<dbReference type="EMBL" id="JAFNEN010000022">
    <property type="protein sequence ID" value="KAG8199943.1"/>
    <property type="molecule type" value="Genomic_DNA"/>
</dbReference>
<evidence type="ECO:0000313" key="1">
    <source>
        <dbReference type="EMBL" id="KAG8199943.1"/>
    </source>
</evidence>
<organism evidence="1 2">
    <name type="scientific">Oedothorax gibbosus</name>
    <dbReference type="NCBI Taxonomy" id="931172"/>
    <lineage>
        <taxon>Eukaryota</taxon>
        <taxon>Metazoa</taxon>
        <taxon>Ecdysozoa</taxon>
        <taxon>Arthropoda</taxon>
        <taxon>Chelicerata</taxon>
        <taxon>Arachnida</taxon>
        <taxon>Araneae</taxon>
        <taxon>Araneomorphae</taxon>
        <taxon>Entelegynae</taxon>
        <taxon>Araneoidea</taxon>
        <taxon>Linyphiidae</taxon>
        <taxon>Erigoninae</taxon>
        <taxon>Oedothorax</taxon>
    </lineage>
</organism>
<dbReference type="Proteomes" id="UP000827092">
    <property type="component" value="Unassembled WGS sequence"/>
</dbReference>
<gene>
    <name evidence="1" type="ORF">JTE90_006190</name>
</gene>
<dbReference type="AlphaFoldDB" id="A0AAV6VV46"/>
<protein>
    <submittedName>
        <fullName evidence="1">Uncharacterized protein</fullName>
    </submittedName>
</protein>